<protein>
    <recommendedName>
        <fullName evidence="4">TPR-like protein</fullName>
    </recommendedName>
</protein>
<dbReference type="GO" id="GO:0030544">
    <property type="term" value="F:Hsp70 protein binding"/>
    <property type="evidence" value="ECO:0007669"/>
    <property type="project" value="TreeGrafter"/>
</dbReference>
<dbReference type="GO" id="GO:0005829">
    <property type="term" value="C:cytosol"/>
    <property type="evidence" value="ECO:0007669"/>
    <property type="project" value="TreeGrafter"/>
</dbReference>
<evidence type="ECO:0008006" key="4">
    <source>
        <dbReference type="Google" id="ProtNLM"/>
    </source>
</evidence>
<evidence type="ECO:0000313" key="2">
    <source>
        <dbReference type="EMBL" id="KAF2753793.1"/>
    </source>
</evidence>
<dbReference type="InterPro" id="IPR011990">
    <property type="entry name" value="TPR-like_helical_dom_sf"/>
</dbReference>
<dbReference type="GO" id="GO:0006457">
    <property type="term" value="P:protein folding"/>
    <property type="evidence" value="ECO:0007669"/>
    <property type="project" value="TreeGrafter"/>
</dbReference>
<dbReference type="GeneID" id="54485892"/>
<dbReference type="AlphaFoldDB" id="A0A6A6VUA1"/>
<dbReference type="GO" id="GO:0005634">
    <property type="term" value="C:nucleus"/>
    <property type="evidence" value="ECO:0007669"/>
    <property type="project" value="TreeGrafter"/>
</dbReference>
<reference evidence="2" key="1">
    <citation type="journal article" date="2020" name="Stud. Mycol.">
        <title>101 Dothideomycetes genomes: a test case for predicting lifestyles and emergence of pathogens.</title>
        <authorList>
            <person name="Haridas S."/>
            <person name="Albert R."/>
            <person name="Binder M."/>
            <person name="Bloem J."/>
            <person name="Labutti K."/>
            <person name="Salamov A."/>
            <person name="Andreopoulos B."/>
            <person name="Baker S."/>
            <person name="Barry K."/>
            <person name="Bills G."/>
            <person name="Bluhm B."/>
            <person name="Cannon C."/>
            <person name="Castanera R."/>
            <person name="Culley D."/>
            <person name="Daum C."/>
            <person name="Ezra D."/>
            <person name="Gonzalez J."/>
            <person name="Henrissat B."/>
            <person name="Kuo A."/>
            <person name="Liang C."/>
            <person name="Lipzen A."/>
            <person name="Lutzoni F."/>
            <person name="Magnuson J."/>
            <person name="Mondo S."/>
            <person name="Nolan M."/>
            <person name="Ohm R."/>
            <person name="Pangilinan J."/>
            <person name="Park H.-J."/>
            <person name="Ramirez L."/>
            <person name="Alfaro M."/>
            <person name="Sun H."/>
            <person name="Tritt A."/>
            <person name="Yoshinaga Y."/>
            <person name="Zwiers L.-H."/>
            <person name="Turgeon B."/>
            <person name="Goodwin S."/>
            <person name="Spatafora J."/>
            <person name="Crous P."/>
            <person name="Grigoriev I."/>
        </authorList>
    </citation>
    <scope>NUCLEOTIDE SEQUENCE</scope>
    <source>
        <strain evidence="2">CBS 121739</strain>
    </source>
</reference>
<dbReference type="RefSeq" id="XP_033596244.1">
    <property type="nucleotide sequence ID" value="XM_033744838.1"/>
</dbReference>
<dbReference type="GO" id="GO:0051879">
    <property type="term" value="F:Hsp90 protein binding"/>
    <property type="evidence" value="ECO:0007669"/>
    <property type="project" value="TreeGrafter"/>
</dbReference>
<dbReference type="PANTHER" id="PTHR46035">
    <property type="entry name" value="TETRATRICOPEPTIDE REPEAT PROTEIN 4"/>
    <property type="match status" value="1"/>
</dbReference>
<dbReference type="EMBL" id="ML996583">
    <property type="protein sequence ID" value="KAF2753793.1"/>
    <property type="molecule type" value="Genomic_DNA"/>
</dbReference>
<dbReference type="PANTHER" id="PTHR46035:SF1">
    <property type="entry name" value="TETRATRICOPEPTIDE REPEAT PROTEIN 4"/>
    <property type="match status" value="1"/>
</dbReference>
<feature type="region of interest" description="Disordered" evidence="1">
    <location>
        <begin position="1"/>
        <end position="46"/>
    </location>
</feature>
<dbReference type="Gene3D" id="1.25.40.10">
    <property type="entry name" value="Tetratricopeptide repeat domain"/>
    <property type="match status" value="1"/>
</dbReference>
<keyword evidence="3" id="KW-1185">Reference proteome</keyword>
<dbReference type="OrthoDB" id="420195at2759"/>
<evidence type="ECO:0000313" key="3">
    <source>
        <dbReference type="Proteomes" id="UP000799437"/>
    </source>
</evidence>
<accession>A0A6A6VUA1</accession>
<dbReference type="Proteomes" id="UP000799437">
    <property type="component" value="Unassembled WGS sequence"/>
</dbReference>
<name>A0A6A6VUA1_9PEZI</name>
<evidence type="ECO:0000256" key="1">
    <source>
        <dbReference type="SAM" id="MobiDB-lite"/>
    </source>
</evidence>
<gene>
    <name evidence="2" type="ORF">EJ05DRAFT_480254</name>
</gene>
<sequence>MALNNQQDAIPESAYAQIPAFPLKPGAQTQHAAPGEPSAPLPPGMASVRQHTADEVLELMNRVPLFMTTLDETDGEGGENLELEALKAMAYEGTRVEIAANFREQGNDCAKTKSWSDAKEYYDKALTALRGPRNPSGDPEIETNVVDLDEEEAREKQMEEACYVNRALCNLEKSPYSAFSLDSPSPLPSFIPVCS</sequence>
<proteinExistence type="predicted"/>
<organism evidence="2 3">
    <name type="scientific">Pseudovirgaria hyperparasitica</name>
    <dbReference type="NCBI Taxonomy" id="470096"/>
    <lineage>
        <taxon>Eukaryota</taxon>
        <taxon>Fungi</taxon>
        <taxon>Dikarya</taxon>
        <taxon>Ascomycota</taxon>
        <taxon>Pezizomycotina</taxon>
        <taxon>Dothideomycetes</taxon>
        <taxon>Dothideomycetes incertae sedis</taxon>
        <taxon>Acrospermales</taxon>
        <taxon>Acrospermaceae</taxon>
        <taxon>Pseudovirgaria</taxon>
    </lineage>
</organism>